<protein>
    <submittedName>
        <fullName evidence="7">ABC-type dipeptide transport system periplasmatic component</fullName>
    </submittedName>
</protein>
<evidence type="ECO:0000313" key="7">
    <source>
        <dbReference type="EMBL" id="ACN17473.1"/>
    </source>
</evidence>
<dbReference type="KEGG" id="dat:HRM2_44170"/>
<dbReference type="EMBL" id="CP001087">
    <property type="protein sequence ID" value="ACN17473.1"/>
    <property type="molecule type" value="Genomic_DNA"/>
</dbReference>
<dbReference type="GO" id="GO:0015833">
    <property type="term" value="P:peptide transport"/>
    <property type="evidence" value="ECO:0007669"/>
    <property type="project" value="TreeGrafter"/>
</dbReference>
<dbReference type="Proteomes" id="UP000000442">
    <property type="component" value="Chromosome"/>
</dbReference>
<sequence>MKSSHLYRFILGWIAIFAIISSSNAMAATATKIRIGSQPVNALDPHFIASIADILVTEQMYHHLTFIDPSNNPVSDLALSWESPDGKVWTFTLDDGPVFSNGTPVTAKDVVFSYNRLRDPKIGAPTVKLYENVSEITALDDHTVRFTLNQPNPDFPSDAGDFHACVIPDGTKNPGKAHIGSGPYMIKSYFPEDRLILKKNPHFKGKVNLDEIHFIFSPDIGGQIEALRGGELDFVGGLTTEFAETIKNASNTKLLLNSANMHWVIHMRSDAGHVAADSRVRKALKLATDHQSIINAVRPGLASVGNGFSPVGPAFAGLHLVEKPVMDLEKAKALLAEAGFAKGLTIDLVAQNQLDVIPIATVWKEQMSKIGVTVNIQVIPTDVYYGEGENSWLKCDFGITDWGSRATPVTYFNLAYVSDGPWSSSHWKDAEFDDLVHQVGIEMKLDKRTELYHKLQRILIDRGPVIVPYFEKAVVGVSKNLNGVELPSDWARTRFWNASITR</sequence>
<evidence type="ECO:0000256" key="4">
    <source>
        <dbReference type="ARBA" id="ARBA00022729"/>
    </source>
</evidence>
<proteinExistence type="inferred from homology"/>
<dbReference type="eggNOG" id="COG0747">
    <property type="taxonomic scope" value="Bacteria"/>
</dbReference>
<dbReference type="InterPro" id="IPR030678">
    <property type="entry name" value="Peptide/Ni-bd"/>
</dbReference>
<name>C0QEX2_DESAH</name>
<dbReference type="Gene3D" id="3.90.76.10">
    <property type="entry name" value="Dipeptide-binding Protein, Domain 1"/>
    <property type="match status" value="1"/>
</dbReference>
<dbReference type="PIRSF" id="PIRSF002741">
    <property type="entry name" value="MppA"/>
    <property type="match status" value="1"/>
</dbReference>
<comment type="similarity">
    <text evidence="2">Belongs to the bacterial solute-binding protein 5 family.</text>
</comment>
<organism evidence="7 8">
    <name type="scientific">Desulforapulum autotrophicum (strain ATCC 43914 / DSM 3382 / VKM B-1955 / HRM2)</name>
    <name type="common">Desulfobacterium autotrophicum</name>
    <dbReference type="NCBI Taxonomy" id="177437"/>
    <lineage>
        <taxon>Bacteria</taxon>
        <taxon>Pseudomonadati</taxon>
        <taxon>Thermodesulfobacteriota</taxon>
        <taxon>Desulfobacteria</taxon>
        <taxon>Desulfobacterales</taxon>
        <taxon>Desulfobacteraceae</taxon>
        <taxon>Desulforapulum</taxon>
    </lineage>
</organism>
<keyword evidence="3" id="KW-0813">Transport</keyword>
<dbReference type="RefSeq" id="WP_015906201.1">
    <property type="nucleotide sequence ID" value="NC_012108.1"/>
</dbReference>
<dbReference type="GO" id="GO:1904680">
    <property type="term" value="F:peptide transmembrane transporter activity"/>
    <property type="evidence" value="ECO:0007669"/>
    <property type="project" value="TreeGrafter"/>
</dbReference>
<dbReference type="STRING" id="177437.HRM2_44170"/>
<evidence type="ECO:0000256" key="5">
    <source>
        <dbReference type="SAM" id="SignalP"/>
    </source>
</evidence>
<comment type="subcellular location">
    <subcellularLocation>
        <location evidence="1">Cell envelope</location>
    </subcellularLocation>
</comment>
<evidence type="ECO:0000313" key="8">
    <source>
        <dbReference type="Proteomes" id="UP000000442"/>
    </source>
</evidence>
<dbReference type="AlphaFoldDB" id="C0QEX2"/>
<evidence type="ECO:0000256" key="3">
    <source>
        <dbReference type="ARBA" id="ARBA00022448"/>
    </source>
</evidence>
<dbReference type="OrthoDB" id="9803988at2"/>
<dbReference type="CDD" id="cd08503">
    <property type="entry name" value="PBP2_NikA_DppA_OppA_like_17"/>
    <property type="match status" value="1"/>
</dbReference>
<dbReference type="GO" id="GO:0043190">
    <property type="term" value="C:ATP-binding cassette (ABC) transporter complex"/>
    <property type="evidence" value="ECO:0007669"/>
    <property type="project" value="InterPro"/>
</dbReference>
<dbReference type="Gene3D" id="3.40.190.10">
    <property type="entry name" value="Periplasmic binding protein-like II"/>
    <property type="match status" value="1"/>
</dbReference>
<evidence type="ECO:0000259" key="6">
    <source>
        <dbReference type="Pfam" id="PF00496"/>
    </source>
</evidence>
<dbReference type="SUPFAM" id="SSF53850">
    <property type="entry name" value="Periplasmic binding protein-like II"/>
    <property type="match status" value="1"/>
</dbReference>
<dbReference type="GO" id="GO:0030288">
    <property type="term" value="C:outer membrane-bounded periplasmic space"/>
    <property type="evidence" value="ECO:0007669"/>
    <property type="project" value="UniProtKB-ARBA"/>
</dbReference>
<feature type="domain" description="Solute-binding protein family 5" evidence="6">
    <location>
        <begin position="73"/>
        <end position="421"/>
    </location>
</feature>
<accession>C0QEX2</accession>
<feature type="chain" id="PRO_5002902339" evidence="5">
    <location>
        <begin position="28"/>
        <end position="502"/>
    </location>
</feature>
<dbReference type="PANTHER" id="PTHR30290:SF10">
    <property type="entry name" value="PERIPLASMIC OLIGOPEPTIDE-BINDING PROTEIN-RELATED"/>
    <property type="match status" value="1"/>
</dbReference>
<dbReference type="InterPro" id="IPR039424">
    <property type="entry name" value="SBP_5"/>
</dbReference>
<dbReference type="Pfam" id="PF00496">
    <property type="entry name" value="SBP_bac_5"/>
    <property type="match status" value="1"/>
</dbReference>
<keyword evidence="4 5" id="KW-0732">Signal</keyword>
<keyword evidence="8" id="KW-1185">Reference proteome</keyword>
<dbReference type="InterPro" id="IPR000914">
    <property type="entry name" value="SBP_5_dom"/>
</dbReference>
<dbReference type="HOGENOM" id="CLU_017028_7_4_7"/>
<evidence type="ECO:0000256" key="1">
    <source>
        <dbReference type="ARBA" id="ARBA00004196"/>
    </source>
</evidence>
<dbReference type="PANTHER" id="PTHR30290">
    <property type="entry name" value="PERIPLASMIC BINDING COMPONENT OF ABC TRANSPORTER"/>
    <property type="match status" value="1"/>
</dbReference>
<reference evidence="7 8" key="1">
    <citation type="journal article" date="2009" name="Environ. Microbiol.">
        <title>Genome sequence of Desulfobacterium autotrophicum HRM2, a marine sulfate reducer oxidizing organic carbon completely to carbon dioxide.</title>
        <authorList>
            <person name="Strittmatter A.W."/>
            <person name="Liesegang H."/>
            <person name="Rabus R."/>
            <person name="Decker I."/>
            <person name="Amann J."/>
            <person name="Andres S."/>
            <person name="Henne A."/>
            <person name="Fricke W.F."/>
            <person name="Martinez-Arias R."/>
            <person name="Bartels D."/>
            <person name="Goesmann A."/>
            <person name="Krause L."/>
            <person name="Puehler A."/>
            <person name="Klenk H.P."/>
            <person name="Richter M."/>
            <person name="Schuler M."/>
            <person name="Gloeckner F.O."/>
            <person name="Meyerdierks A."/>
            <person name="Gottschalk G."/>
            <person name="Amann R."/>
        </authorList>
    </citation>
    <scope>NUCLEOTIDE SEQUENCE [LARGE SCALE GENOMIC DNA]</scope>
    <source>
        <strain evidence="8">ATCC 43914 / DSM 3382 / HRM2</strain>
    </source>
</reference>
<gene>
    <name evidence="7" type="ordered locus">HRM2_44170</name>
</gene>
<feature type="signal peptide" evidence="5">
    <location>
        <begin position="1"/>
        <end position="27"/>
    </location>
</feature>
<dbReference type="Gene3D" id="3.10.105.10">
    <property type="entry name" value="Dipeptide-binding Protein, Domain 3"/>
    <property type="match status" value="1"/>
</dbReference>
<evidence type="ECO:0000256" key="2">
    <source>
        <dbReference type="ARBA" id="ARBA00005695"/>
    </source>
</evidence>